<comment type="caution">
    <text evidence="1">The sequence shown here is derived from an EMBL/GenBank/DDBJ whole genome shotgun (WGS) entry which is preliminary data.</text>
</comment>
<sequence length="108" mass="11352">MTKVKIDPGVCGLPTMVTAVADEDMQDVTLTVTSGCTAVKQMFDTLGNTFDAYELCLGKPGTGPLYEYAAKHFPGHCSCPVLAGIAKCVEAECGLALKKDASITFLSE</sequence>
<evidence type="ECO:0000313" key="2">
    <source>
        <dbReference type="Proteomes" id="UP000774750"/>
    </source>
</evidence>
<dbReference type="AlphaFoldDB" id="A0A939BF08"/>
<dbReference type="InterPro" id="IPR054227">
    <property type="entry name" value="DUF6951"/>
</dbReference>
<organism evidence="1 2">
    <name type="scientific">Merdimmobilis hominis</name>
    <dbReference type="NCBI Taxonomy" id="2897707"/>
    <lineage>
        <taxon>Bacteria</taxon>
        <taxon>Bacillati</taxon>
        <taxon>Bacillota</taxon>
        <taxon>Clostridia</taxon>
        <taxon>Eubacteriales</taxon>
        <taxon>Oscillospiraceae</taxon>
        <taxon>Merdimmobilis</taxon>
    </lineage>
</organism>
<proteinExistence type="predicted"/>
<gene>
    <name evidence="1" type="ORF">H6A12_12180</name>
</gene>
<protein>
    <submittedName>
        <fullName evidence="1">Uncharacterized protein</fullName>
    </submittedName>
</protein>
<dbReference type="RefSeq" id="WP_204448254.1">
    <property type="nucleotide sequence ID" value="NZ_JACJKY010000031.1"/>
</dbReference>
<evidence type="ECO:0000313" key="1">
    <source>
        <dbReference type="EMBL" id="MBM6921895.1"/>
    </source>
</evidence>
<accession>A0A939BF08</accession>
<reference evidence="1" key="2">
    <citation type="journal article" date="2021" name="Sci. Rep.">
        <title>The distribution of antibiotic resistance genes in chicken gut microbiota commensals.</title>
        <authorList>
            <person name="Juricova H."/>
            <person name="Matiasovicova J."/>
            <person name="Kubasova T."/>
            <person name="Cejkova D."/>
            <person name="Rychlik I."/>
        </authorList>
    </citation>
    <scope>NUCLEOTIDE SEQUENCE</scope>
    <source>
        <strain evidence="1">An559</strain>
    </source>
</reference>
<name>A0A939BF08_9FIRM</name>
<dbReference type="Proteomes" id="UP000774750">
    <property type="component" value="Unassembled WGS sequence"/>
</dbReference>
<dbReference type="EMBL" id="JACJKY010000031">
    <property type="protein sequence ID" value="MBM6921895.1"/>
    <property type="molecule type" value="Genomic_DNA"/>
</dbReference>
<reference evidence="1" key="1">
    <citation type="submission" date="2020-08" db="EMBL/GenBank/DDBJ databases">
        <authorList>
            <person name="Cejkova D."/>
            <person name="Kubasova T."/>
            <person name="Jahodarova E."/>
            <person name="Rychlik I."/>
        </authorList>
    </citation>
    <scope>NUCLEOTIDE SEQUENCE</scope>
    <source>
        <strain evidence="1">An559</strain>
    </source>
</reference>
<dbReference type="Pfam" id="PF22263">
    <property type="entry name" value="DUF6951"/>
    <property type="match status" value="1"/>
</dbReference>
<keyword evidence="2" id="KW-1185">Reference proteome</keyword>